<organism evidence="11 13">
    <name type="scientific">Caproicibacterium lactatifermentans</name>
    <dbReference type="NCBI Taxonomy" id="2666138"/>
    <lineage>
        <taxon>Bacteria</taxon>
        <taxon>Bacillati</taxon>
        <taxon>Bacillota</taxon>
        <taxon>Clostridia</taxon>
        <taxon>Eubacteriales</taxon>
        <taxon>Oscillospiraceae</taxon>
        <taxon>Caproicibacterium</taxon>
    </lineage>
</organism>
<feature type="binding site" evidence="10">
    <location>
        <position position="77"/>
    </location>
    <ligand>
        <name>Na(+)</name>
        <dbReference type="ChEBI" id="CHEBI:29101"/>
        <note>structural</note>
    </ligand>
</feature>
<dbReference type="GO" id="GO:0046872">
    <property type="term" value="F:metal ion binding"/>
    <property type="evidence" value="ECO:0007669"/>
    <property type="project" value="UniProtKB-KW"/>
</dbReference>
<dbReference type="Pfam" id="PF02537">
    <property type="entry name" value="CRCB"/>
    <property type="match status" value="1"/>
</dbReference>
<dbReference type="GO" id="GO:0005886">
    <property type="term" value="C:plasma membrane"/>
    <property type="evidence" value="ECO:0007669"/>
    <property type="project" value="UniProtKB-SubCell"/>
</dbReference>
<evidence type="ECO:0000256" key="6">
    <source>
        <dbReference type="ARBA" id="ARBA00023303"/>
    </source>
</evidence>
<dbReference type="KEGG" id="clf:GJQ69_04305"/>
<evidence type="ECO:0000256" key="3">
    <source>
        <dbReference type="ARBA" id="ARBA00022692"/>
    </source>
</evidence>
<evidence type="ECO:0000256" key="4">
    <source>
        <dbReference type="ARBA" id="ARBA00022989"/>
    </source>
</evidence>
<keyword evidence="4 10" id="KW-1133">Transmembrane helix</keyword>
<gene>
    <name evidence="10 11" type="primary">crcB</name>
    <name evidence="10" type="synonym">fluC</name>
    <name evidence="11" type="ORF">GJQ69_04305</name>
    <name evidence="12" type="ORF">GKP14_00275</name>
</gene>
<evidence type="ECO:0000256" key="10">
    <source>
        <dbReference type="HAMAP-Rule" id="MF_00454"/>
    </source>
</evidence>
<dbReference type="EMBL" id="CP046161">
    <property type="protein sequence ID" value="QKO31120.1"/>
    <property type="molecule type" value="Genomic_DNA"/>
</dbReference>
<name>A0A859DSG0_9FIRM</name>
<dbReference type="EMBL" id="CP046051">
    <property type="protein sequence ID" value="QKN24770.1"/>
    <property type="molecule type" value="Genomic_DNA"/>
</dbReference>
<dbReference type="Proteomes" id="UP000509623">
    <property type="component" value="Chromosome"/>
</dbReference>
<keyword evidence="2 10" id="KW-1003">Cell membrane</keyword>
<dbReference type="PANTHER" id="PTHR28259:SF1">
    <property type="entry name" value="FLUORIDE EXPORT PROTEIN 1-RELATED"/>
    <property type="match status" value="1"/>
</dbReference>
<keyword evidence="10" id="KW-0915">Sodium</keyword>
<protein>
    <recommendedName>
        <fullName evidence="10">Fluoride-specific ion channel FluC</fullName>
    </recommendedName>
</protein>
<evidence type="ECO:0000313" key="14">
    <source>
        <dbReference type="Proteomes" id="UP000509623"/>
    </source>
</evidence>
<keyword evidence="10" id="KW-0479">Metal-binding</keyword>
<keyword evidence="5 10" id="KW-0472">Membrane</keyword>
<dbReference type="NCBIfam" id="TIGR00494">
    <property type="entry name" value="crcB"/>
    <property type="match status" value="1"/>
</dbReference>
<evidence type="ECO:0000256" key="9">
    <source>
        <dbReference type="ARBA" id="ARBA00049940"/>
    </source>
</evidence>
<comment type="catalytic activity">
    <reaction evidence="8">
        <text>fluoride(in) = fluoride(out)</text>
        <dbReference type="Rhea" id="RHEA:76159"/>
        <dbReference type="ChEBI" id="CHEBI:17051"/>
    </reaction>
    <physiologicalReaction direction="left-to-right" evidence="8">
        <dbReference type="Rhea" id="RHEA:76160"/>
    </physiologicalReaction>
</comment>
<comment type="subcellular location">
    <subcellularLocation>
        <location evidence="1 10">Cell membrane</location>
        <topology evidence="1 10">Multi-pass membrane protein</topology>
    </subcellularLocation>
</comment>
<evidence type="ECO:0000256" key="7">
    <source>
        <dbReference type="ARBA" id="ARBA00035120"/>
    </source>
</evidence>
<accession>A0A859DSG0</accession>
<reference evidence="13 14" key="1">
    <citation type="submission" date="2019-11" db="EMBL/GenBank/DDBJ databases">
        <authorList>
            <person name="Ren C."/>
            <person name="Wang H."/>
            <person name="Xu Y."/>
        </authorList>
    </citation>
    <scope>NUCLEOTIDE SEQUENCE [LARGE SCALE GENOMIC DNA]</scope>
    <source>
        <strain evidence="14">JNU-WLY1368</strain>
        <strain evidence="11 13">LBM 19010</strain>
    </source>
</reference>
<dbReference type="AlphaFoldDB" id="A0A859DSG0"/>
<dbReference type="Proteomes" id="UP000501316">
    <property type="component" value="Chromosome"/>
</dbReference>
<dbReference type="GO" id="GO:0062054">
    <property type="term" value="F:fluoride channel activity"/>
    <property type="evidence" value="ECO:0007669"/>
    <property type="project" value="UniProtKB-UniRule"/>
</dbReference>
<feature type="binding site" evidence="10">
    <location>
        <position position="74"/>
    </location>
    <ligand>
        <name>Na(+)</name>
        <dbReference type="ChEBI" id="CHEBI:29101"/>
        <note>structural</note>
    </ligand>
</feature>
<evidence type="ECO:0000256" key="2">
    <source>
        <dbReference type="ARBA" id="ARBA00022475"/>
    </source>
</evidence>
<reference evidence="12" key="2">
    <citation type="journal article" date="2021" name="Appl. Environ. Microbiol.">
        <title>Adaptability of a Caproate-Producing Bacterium Contributes to Its Dominance in an Anaerobic Fermentation System.</title>
        <authorList>
            <person name="Wang H."/>
            <person name="Gu Y."/>
            <person name="Zhou W."/>
            <person name="Zhao D."/>
            <person name="Qiao Z."/>
            <person name="Zheng J."/>
            <person name="Gao J."/>
            <person name="Chen X."/>
            <person name="Ren C."/>
            <person name="Xu Y."/>
        </authorList>
    </citation>
    <scope>NUCLEOTIDE SEQUENCE</scope>
    <source>
        <strain evidence="12">JNU-WLY1368</strain>
    </source>
</reference>
<keyword evidence="10" id="KW-0813">Transport</keyword>
<feature type="transmembrane region" description="Helical" evidence="10">
    <location>
        <begin position="96"/>
        <end position="120"/>
    </location>
</feature>
<comment type="function">
    <text evidence="9 10">Fluoride-specific ion channel. Important for reducing fluoride concentration in the cell, thus reducing its toxicity.</text>
</comment>
<feature type="transmembrane region" description="Helical" evidence="10">
    <location>
        <begin position="66"/>
        <end position="90"/>
    </location>
</feature>
<reference evidence="12" key="3">
    <citation type="journal article" date="2022" name="Int. J. Syst. Evol. Microbiol.">
        <title>Caproicibacterium lactatifermentans sp. nov., isolated from pit clay used for the production of Chinese strong aroma-type liquor.</title>
        <authorList>
            <person name="Wang H."/>
            <person name="Gu Y."/>
            <person name="Zhao D."/>
            <person name="Qiao Z."/>
            <person name="Zheng J."/>
            <person name="Gao J."/>
            <person name="Ren C."/>
            <person name="Xu Y."/>
        </authorList>
    </citation>
    <scope>NUCLEOTIDE SEQUENCE</scope>
    <source>
        <strain evidence="12">JNU-WLY1368</strain>
    </source>
</reference>
<dbReference type="GO" id="GO:0140114">
    <property type="term" value="P:cellular detoxification of fluoride"/>
    <property type="evidence" value="ECO:0007669"/>
    <property type="project" value="UniProtKB-UniRule"/>
</dbReference>
<evidence type="ECO:0000313" key="13">
    <source>
        <dbReference type="Proteomes" id="UP000501316"/>
    </source>
</evidence>
<comment type="similarity">
    <text evidence="7 10">Belongs to the fluoride channel Fluc/FEX (TC 1.A.43) family.</text>
</comment>
<comment type="activity regulation">
    <text evidence="10">Na(+) is not transported, but it plays an essential structural role and its presence is essential for fluoride channel function.</text>
</comment>
<feature type="transmembrane region" description="Helical" evidence="10">
    <location>
        <begin position="33"/>
        <end position="54"/>
    </location>
</feature>
<sequence>MLNCLFVGCGGMLGAVARYLMGFLPLKPQNGFPAGTMLINVIGAFFIGLIAALAGKYGTLNPHLVLFLKVGICGGFTTFSTFSLEALGLLQSGKCLLGAAYMVLSVVLCVAAAAGGQVLVQ</sequence>
<evidence type="ECO:0000256" key="1">
    <source>
        <dbReference type="ARBA" id="ARBA00004651"/>
    </source>
</evidence>
<evidence type="ECO:0000313" key="12">
    <source>
        <dbReference type="EMBL" id="QKO31120.1"/>
    </source>
</evidence>
<evidence type="ECO:0000313" key="11">
    <source>
        <dbReference type="EMBL" id="QKN24770.1"/>
    </source>
</evidence>
<dbReference type="PANTHER" id="PTHR28259">
    <property type="entry name" value="FLUORIDE EXPORT PROTEIN 1-RELATED"/>
    <property type="match status" value="1"/>
</dbReference>
<keyword evidence="10" id="KW-0406">Ion transport</keyword>
<evidence type="ECO:0000256" key="8">
    <source>
        <dbReference type="ARBA" id="ARBA00035585"/>
    </source>
</evidence>
<keyword evidence="6 10" id="KW-0407">Ion channel</keyword>
<proteinExistence type="inferred from homology"/>
<evidence type="ECO:0000256" key="5">
    <source>
        <dbReference type="ARBA" id="ARBA00023136"/>
    </source>
</evidence>
<dbReference type="HAMAP" id="MF_00454">
    <property type="entry name" value="FluC"/>
    <property type="match status" value="1"/>
</dbReference>
<keyword evidence="3 10" id="KW-0812">Transmembrane</keyword>
<dbReference type="InterPro" id="IPR003691">
    <property type="entry name" value="FluC"/>
</dbReference>
<keyword evidence="14" id="KW-1185">Reference proteome</keyword>